<feature type="transmembrane region" description="Helical" evidence="1">
    <location>
        <begin position="467"/>
        <end position="496"/>
    </location>
</feature>
<name>L8HBU5_ACACF</name>
<proteinExistence type="predicted"/>
<dbReference type="Proteomes" id="UP000011083">
    <property type="component" value="Unassembled WGS sequence"/>
</dbReference>
<keyword evidence="1" id="KW-1133">Transmembrane helix</keyword>
<gene>
    <name evidence="3" type="ORF">ACA1_126740</name>
</gene>
<dbReference type="AlphaFoldDB" id="L8HBU5"/>
<dbReference type="GeneID" id="14923121"/>
<feature type="chain" id="PRO_5003990599" evidence="2">
    <location>
        <begin position="24"/>
        <end position="524"/>
    </location>
</feature>
<protein>
    <submittedName>
        <fullName evidence="3">Uncharacterized protein</fullName>
    </submittedName>
</protein>
<keyword evidence="2" id="KW-0732">Signal</keyword>
<accession>L8HBU5</accession>
<organism evidence="3 4">
    <name type="scientific">Acanthamoeba castellanii (strain ATCC 30010 / Neff)</name>
    <dbReference type="NCBI Taxonomy" id="1257118"/>
    <lineage>
        <taxon>Eukaryota</taxon>
        <taxon>Amoebozoa</taxon>
        <taxon>Discosea</taxon>
        <taxon>Longamoebia</taxon>
        <taxon>Centramoebida</taxon>
        <taxon>Acanthamoebidae</taxon>
        <taxon>Acanthamoeba</taxon>
    </lineage>
</organism>
<reference evidence="3 4" key="1">
    <citation type="journal article" date="2013" name="Genome Biol.">
        <title>Genome of Acanthamoeba castellanii highlights extensive lateral gene transfer and early evolution of tyrosine kinase signaling.</title>
        <authorList>
            <person name="Clarke M."/>
            <person name="Lohan A.J."/>
            <person name="Liu B."/>
            <person name="Lagkouvardos I."/>
            <person name="Roy S."/>
            <person name="Zafar N."/>
            <person name="Bertelli C."/>
            <person name="Schilde C."/>
            <person name="Kianianmomeni A."/>
            <person name="Burglin T.R."/>
            <person name="Frech C."/>
            <person name="Turcotte B."/>
            <person name="Kopec K.O."/>
            <person name="Synnott J.M."/>
            <person name="Choo C."/>
            <person name="Paponov I."/>
            <person name="Finkler A."/>
            <person name="Soon Heng Tan C."/>
            <person name="Hutchins A.P."/>
            <person name="Weinmeier T."/>
            <person name="Rattei T."/>
            <person name="Chu J.S."/>
            <person name="Gimenez G."/>
            <person name="Irimia M."/>
            <person name="Rigden D.J."/>
            <person name="Fitzpatrick D.A."/>
            <person name="Lorenzo-Morales J."/>
            <person name="Bateman A."/>
            <person name="Chiu C.H."/>
            <person name="Tang P."/>
            <person name="Hegemann P."/>
            <person name="Fromm H."/>
            <person name="Raoult D."/>
            <person name="Greub G."/>
            <person name="Miranda-Saavedra D."/>
            <person name="Chen N."/>
            <person name="Nash P."/>
            <person name="Ginger M.L."/>
            <person name="Horn M."/>
            <person name="Schaap P."/>
            <person name="Caler L."/>
            <person name="Loftus B."/>
        </authorList>
    </citation>
    <scope>NUCLEOTIDE SEQUENCE [LARGE SCALE GENOMIC DNA]</scope>
    <source>
        <strain evidence="3 4">Neff</strain>
    </source>
</reference>
<sequence>MQSTERFLLLVVLVAAALLWADAAVPRSYSDACALWDARYRPDTQNLPQWTGAHVDNSRCDQAGDQANVLGQLNWYRGVAGLPNVTANATKHSQAQAVVWAYILQRCITIELVDWSQQIRLANVSALNPLFDVSGAYLYNYPQEILNPELTDIGVGTFGNQTLAPGVGQALHMRTNATTALAPSASAWFAFPPDGVMEIAALKTPHWQFATTQPLDSATTTLSLFDLSNNFTRAEYVGYSVTQANGWFWVAFSPPAELITAGRHFQVYITSNLTGQHSWTYRPHLANCSPGESADACPGDCSECGPLPVQFQQGQPAKCTNGTWLVSGALEVGDAEVVYAGNAPVEIVGNIVLQPTATIRFSATGKDSFGAIRLNGTLVVDIDFRLDTRQAYTFTIVSAAEGQCGASAETPARRQTGGPLSSFQKVKINFNQNRQCPPNYRSATSSTSYAVLIKPSSSGCGGDDNTLLTALIAGLVGGAVVLVVVGIVAGLVAAWFKSRRRRRAMASVHDRLREHEMSEVGPGV</sequence>
<dbReference type="RefSeq" id="XP_004348707.1">
    <property type="nucleotide sequence ID" value="XM_004348657.1"/>
</dbReference>
<keyword evidence="1" id="KW-0812">Transmembrane</keyword>
<dbReference type="EMBL" id="KB007887">
    <property type="protein sequence ID" value="ELR22193.1"/>
    <property type="molecule type" value="Genomic_DNA"/>
</dbReference>
<keyword evidence="4" id="KW-1185">Reference proteome</keyword>
<evidence type="ECO:0000256" key="2">
    <source>
        <dbReference type="SAM" id="SignalP"/>
    </source>
</evidence>
<evidence type="ECO:0000313" key="4">
    <source>
        <dbReference type="Proteomes" id="UP000011083"/>
    </source>
</evidence>
<feature type="signal peptide" evidence="2">
    <location>
        <begin position="1"/>
        <end position="23"/>
    </location>
</feature>
<dbReference type="VEuPathDB" id="AmoebaDB:ACA1_126740"/>
<evidence type="ECO:0000313" key="3">
    <source>
        <dbReference type="EMBL" id="ELR22193.1"/>
    </source>
</evidence>
<evidence type="ECO:0000256" key="1">
    <source>
        <dbReference type="SAM" id="Phobius"/>
    </source>
</evidence>
<keyword evidence="1" id="KW-0472">Membrane</keyword>
<dbReference type="KEGG" id="acan:ACA1_126740"/>